<feature type="region of interest" description="Disordered" evidence="6">
    <location>
        <begin position="1"/>
        <end position="23"/>
    </location>
</feature>
<dbReference type="GO" id="GO:0070740">
    <property type="term" value="F:tubulin-glutamic acid ligase activity"/>
    <property type="evidence" value="ECO:0007669"/>
    <property type="project" value="TreeGrafter"/>
</dbReference>
<keyword evidence="5" id="KW-0067">ATP-binding</keyword>
<sequence length="824" mass="96366">MPSKKNGKTRRKPTNAYTRYLDAQKSLPVRRESVYVLSKQQRQEQEQQQSRQIKLLPDCRPHAKGRPVWRSRNDVDHFMVVTEDHTQSGQQQQQQLSTGAPQLDAICYDVMREPLPPIHMEGTDIVPTIRGTRLSICAEHTHFPLVSRIARSMGFQQVPEHRLWNVQWTDCTPHHDLLRGMKRFQQINHFPGMMEICRKDLLSRNLNRMLKMYPGDYRIFPKTWLMPTDAYDVATYASKHKRTYILKPYSSGRGRGIWITPDLKTVSKREKLICQTYIERPLLIDGFKFDLRVYTLITSVDPLRIFVYNEGLARFATHKYVAPTLGNSHNVYMHLTNYSLNRRNSNYNVGEGADGGSKRKLSAFNKWLLEHSYDVAEFWASVDDAIIKTIISAWPVLKHNYHVCFPRHDKIQGCFQLLGFDILVDWKLKPYILEVNHTPSLSADELVDKEVKRALIRDTLNLLTTALVDKEQIIRDDRFKHRTRLLRKVYQNKRGMPQGTPGSFPSPGREAGGCETPMGQACSIGALAQQIAWEESHLGNYRRIMPPMDSDRVNYYCKFYDQTKHQTLFANTDSSRRREQLAHQAMQRQYREKRQQEVLKQRKQQDPLLTISPVVLQSRSRKEEVETQRCKHRAIIAREIYRQRELLLAPTCAKEHLGIWQSVVKIPKMEERPRVRVVRCTRGVSRPQRRKQLRNVSRRVRQQREIEREAREDTRFVEQHAMKQSPRCQGATSQRSVAKKRSRSQTLICRSIDKWAPGTISDGEQQEHSIWLQERTKQLNGSNLREMIFSKMYQQGHLTKNDIKRFPDLLFHMLSTGVPTVDTP</sequence>
<dbReference type="Gene3D" id="3.30.470.20">
    <property type="entry name" value="ATP-grasp fold, B domain"/>
    <property type="match status" value="1"/>
</dbReference>
<evidence type="ECO:0000256" key="1">
    <source>
        <dbReference type="ARBA" id="ARBA00006820"/>
    </source>
</evidence>
<keyword evidence="2" id="KW-0436">Ligase</keyword>
<dbReference type="PANTHER" id="PTHR12241">
    <property type="entry name" value="TUBULIN POLYGLUTAMYLASE"/>
    <property type="match status" value="1"/>
</dbReference>
<feature type="compositionally biased region" description="Polar residues" evidence="6">
    <location>
        <begin position="726"/>
        <end position="736"/>
    </location>
</feature>
<evidence type="ECO:0000313" key="7">
    <source>
        <dbReference type="EMBL" id="BFG03602.1"/>
    </source>
</evidence>
<protein>
    <submittedName>
        <fullName evidence="7">Tubulin polyglutamylase TTLL13P</fullName>
    </submittedName>
</protein>
<dbReference type="GO" id="GO:0036064">
    <property type="term" value="C:ciliary basal body"/>
    <property type="evidence" value="ECO:0007669"/>
    <property type="project" value="TreeGrafter"/>
</dbReference>
<feature type="compositionally biased region" description="Basic residues" evidence="6">
    <location>
        <begin position="1"/>
        <end position="13"/>
    </location>
</feature>
<organism evidence="7 8">
    <name type="scientific">Drosophila madeirensis</name>
    <name type="common">Fruit fly</name>
    <dbReference type="NCBI Taxonomy" id="30013"/>
    <lineage>
        <taxon>Eukaryota</taxon>
        <taxon>Metazoa</taxon>
        <taxon>Ecdysozoa</taxon>
        <taxon>Arthropoda</taxon>
        <taxon>Hexapoda</taxon>
        <taxon>Insecta</taxon>
        <taxon>Pterygota</taxon>
        <taxon>Neoptera</taxon>
        <taxon>Endopterygota</taxon>
        <taxon>Diptera</taxon>
        <taxon>Brachycera</taxon>
        <taxon>Muscomorpha</taxon>
        <taxon>Ephydroidea</taxon>
        <taxon>Drosophilidae</taxon>
        <taxon>Drosophila</taxon>
        <taxon>Sophophora</taxon>
    </lineage>
</organism>
<dbReference type="Pfam" id="PF03133">
    <property type="entry name" value="TTL"/>
    <property type="match status" value="1"/>
</dbReference>
<keyword evidence="3" id="KW-0493">Microtubule</keyword>
<keyword evidence="8" id="KW-1185">Reference proteome</keyword>
<dbReference type="GO" id="GO:0000226">
    <property type="term" value="P:microtubule cytoskeleton organization"/>
    <property type="evidence" value="ECO:0007669"/>
    <property type="project" value="TreeGrafter"/>
</dbReference>
<dbReference type="GO" id="GO:0005524">
    <property type="term" value="F:ATP binding"/>
    <property type="evidence" value="ECO:0007669"/>
    <property type="project" value="UniProtKB-KW"/>
</dbReference>
<proteinExistence type="inferred from homology"/>
<dbReference type="Proteomes" id="UP001500889">
    <property type="component" value="Chromosome E"/>
</dbReference>
<keyword evidence="4" id="KW-0547">Nucleotide-binding</keyword>
<name>A0AAU9G579_DROMD</name>
<dbReference type="InterPro" id="IPR004344">
    <property type="entry name" value="TTL/TTLL_fam"/>
</dbReference>
<evidence type="ECO:0000256" key="5">
    <source>
        <dbReference type="ARBA" id="ARBA00022840"/>
    </source>
</evidence>
<dbReference type="SUPFAM" id="SSF56059">
    <property type="entry name" value="Glutathione synthetase ATP-binding domain-like"/>
    <property type="match status" value="1"/>
</dbReference>
<gene>
    <name evidence="7" type="ORF">DMAD_02819</name>
</gene>
<feature type="region of interest" description="Disordered" evidence="6">
    <location>
        <begin position="711"/>
        <end position="742"/>
    </location>
</feature>
<dbReference type="GO" id="GO:0005874">
    <property type="term" value="C:microtubule"/>
    <property type="evidence" value="ECO:0007669"/>
    <property type="project" value="UniProtKB-KW"/>
</dbReference>
<dbReference type="PANTHER" id="PTHR12241:SF161">
    <property type="entry name" value="TUBULIN POLYGLUTAMYLASE TTLL6"/>
    <property type="match status" value="1"/>
</dbReference>
<dbReference type="AlphaFoldDB" id="A0AAU9G579"/>
<dbReference type="PROSITE" id="PS51221">
    <property type="entry name" value="TTL"/>
    <property type="match status" value="1"/>
</dbReference>
<evidence type="ECO:0000256" key="4">
    <source>
        <dbReference type="ARBA" id="ARBA00022741"/>
    </source>
</evidence>
<dbReference type="FunFam" id="3.30.470.20:FF:000009">
    <property type="entry name" value="tubulin polyglutamylase TTLL5 isoform X1"/>
    <property type="match status" value="1"/>
</dbReference>
<dbReference type="GO" id="GO:0015631">
    <property type="term" value="F:tubulin binding"/>
    <property type="evidence" value="ECO:0007669"/>
    <property type="project" value="TreeGrafter"/>
</dbReference>
<dbReference type="EMBL" id="AP029267">
    <property type="protein sequence ID" value="BFG03602.1"/>
    <property type="molecule type" value="Genomic_DNA"/>
</dbReference>
<reference evidence="7 8" key="1">
    <citation type="submission" date="2024-02" db="EMBL/GenBank/DDBJ databases">
        <title>A chromosome-level genome assembly of Drosophila madeirensis, a fruit fly species endemic to Madeira island.</title>
        <authorList>
            <person name="Tomihara K."/>
            <person name="Llopart A."/>
            <person name="Yamamoto D."/>
        </authorList>
    </citation>
    <scope>NUCLEOTIDE SEQUENCE [LARGE SCALE GENOMIC DNA]</scope>
    <source>
        <strain evidence="7 8">RF1</strain>
    </source>
</reference>
<comment type="similarity">
    <text evidence="1">Belongs to the tubulin--tyrosine ligase family.</text>
</comment>
<accession>A0AAU9G579</accession>
<evidence type="ECO:0000313" key="8">
    <source>
        <dbReference type="Proteomes" id="UP001500889"/>
    </source>
</evidence>
<feature type="compositionally biased region" description="Basic and acidic residues" evidence="6">
    <location>
        <begin position="711"/>
        <end position="721"/>
    </location>
</feature>
<evidence type="ECO:0000256" key="3">
    <source>
        <dbReference type="ARBA" id="ARBA00022701"/>
    </source>
</evidence>
<evidence type="ECO:0000256" key="6">
    <source>
        <dbReference type="SAM" id="MobiDB-lite"/>
    </source>
</evidence>
<evidence type="ECO:0000256" key="2">
    <source>
        <dbReference type="ARBA" id="ARBA00022598"/>
    </source>
</evidence>